<accession>A0A392UW11</accession>
<evidence type="ECO:0000313" key="2">
    <source>
        <dbReference type="Proteomes" id="UP000265520"/>
    </source>
</evidence>
<dbReference type="AlphaFoldDB" id="A0A392UW11"/>
<keyword evidence="2" id="KW-1185">Reference proteome</keyword>
<organism evidence="1 2">
    <name type="scientific">Trifolium medium</name>
    <dbReference type="NCBI Taxonomy" id="97028"/>
    <lineage>
        <taxon>Eukaryota</taxon>
        <taxon>Viridiplantae</taxon>
        <taxon>Streptophyta</taxon>
        <taxon>Embryophyta</taxon>
        <taxon>Tracheophyta</taxon>
        <taxon>Spermatophyta</taxon>
        <taxon>Magnoliopsida</taxon>
        <taxon>eudicotyledons</taxon>
        <taxon>Gunneridae</taxon>
        <taxon>Pentapetalae</taxon>
        <taxon>rosids</taxon>
        <taxon>fabids</taxon>
        <taxon>Fabales</taxon>
        <taxon>Fabaceae</taxon>
        <taxon>Papilionoideae</taxon>
        <taxon>50 kb inversion clade</taxon>
        <taxon>NPAAA clade</taxon>
        <taxon>Hologalegina</taxon>
        <taxon>IRL clade</taxon>
        <taxon>Trifolieae</taxon>
        <taxon>Trifolium</taxon>
    </lineage>
</organism>
<evidence type="ECO:0000313" key="1">
    <source>
        <dbReference type="EMBL" id="MCI80188.1"/>
    </source>
</evidence>
<dbReference type="EMBL" id="LXQA010989891">
    <property type="protein sequence ID" value="MCI80188.1"/>
    <property type="molecule type" value="Genomic_DNA"/>
</dbReference>
<protein>
    <submittedName>
        <fullName evidence="1">Uncharacterized protein</fullName>
    </submittedName>
</protein>
<sequence>KYFIRNSRLNISHGIAIPPGPSLIMAFFHQTFASSRNT</sequence>
<proteinExistence type="predicted"/>
<name>A0A392UW11_9FABA</name>
<comment type="caution">
    <text evidence="1">The sequence shown here is derived from an EMBL/GenBank/DDBJ whole genome shotgun (WGS) entry which is preliminary data.</text>
</comment>
<feature type="non-terminal residue" evidence="1">
    <location>
        <position position="1"/>
    </location>
</feature>
<dbReference type="Proteomes" id="UP000265520">
    <property type="component" value="Unassembled WGS sequence"/>
</dbReference>
<reference evidence="1 2" key="1">
    <citation type="journal article" date="2018" name="Front. Plant Sci.">
        <title>Red Clover (Trifolium pratense) and Zigzag Clover (T. medium) - A Picture of Genomic Similarities and Differences.</title>
        <authorList>
            <person name="Dluhosova J."/>
            <person name="Istvanek J."/>
            <person name="Nedelnik J."/>
            <person name="Repkova J."/>
        </authorList>
    </citation>
    <scope>NUCLEOTIDE SEQUENCE [LARGE SCALE GENOMIC DNA]</scope>
    <source>
        <strain evidence="2">cv. 10/8</strain>
        <tissue evidence="1">Leaf</tissue>
    </source>
</reference>